<dbReference type="NCBIfam" id="TIGR01955">
    <property type="entry name" value="RfaH"/>
    <property type="match status" value="1"/>
</dbReference>
<dbReference type="InterPro" id="IPR010215">
    <property type="entry name" value="Transcription_antiterm_RfaH"/>
</dbReference>
<evidence type="ECO:0000313" key="5">
    <source>
        <dbReference type="EMBL" id="SVB35013.1"/>
    </source>
</evidence>
<feature type="domain" description="NusG-like N-terminal" evidence="4">
    <location>
        <begin position="1"/>
        <end position="92"/>
    </location>
</feature>
<evidence type="ECO:0000256" key="1">
    <source>
        <dbReference type="ARBA" id="ARBA00022814"/>
    </source>
</evidence>
<keyword evidence="1" id="KW-0889">Transcription antitermination</keyword>
<dbReference type="SMART" id="SM00738">
    <property type="entry name" value="NGN"/>
    <property type="match status" value="1"/>
</dbReference>
<dbReference type="Gene3D" id="3.30.70.940">
    <property type="entry name" value="NusG, N-terminal domain"/>
    <property type="match status" value="1"/>
</dbReference>
<dbReference type="PANTHER" id="PTHR30265:SF7">
    <property type="entry name" value="TRANSCRIPTION ANTITERMINATION PROTEIN RFAH"/>
    <property type="match status" value="1"/>
</dbReference>
<dbReference type="GO" id="GO:0005829">
    <property type="term" value="C:cytosol"/>
    <property type="evidence" value="ECO:0007669"/>
    <property type="project" value="TreeGrafter"/>
</dbReference>
<dbReference type="GO" id="GO:0031564">
    <property type="term" value="P:transcription antitermination"/>
    <property type="evidence" value="ECO:0007669"/>
    <property type="project" value="UniProtKB-KW"/>
</dbReference>
<proteinExistence type="predicted"/>
<dbReference type="InterPro" id="IPR036735">
    <property type="entry name" value="NGN_dom_sf"/>
</dbReference>
<dbReference type="EMBL" id="UINC01038260">
    <property type="protein sequence ID" value="SVB35013.1"/>
    <property type="molecule type" value="Genomic_DNA"/>
</dbReference>
<sequence>MNKWYLIKTKPRQEKKAKQNLENQDYRVFFPMVKINNKLVVLFPGYLFVQLNEKTQNWSPINSTKGVSHFVKFGLNFAKVPNSVIEFIKTNQHITADKLNNLNKFKPGDKVQISDGTFKDYTAIFKCYKSDERVILLMNLLGCEQSLSIKKESVIAL</sequence>
<reference evidence="5" key="1">
    <citation type="submission" date="2018-05" db="EMBL/GenBank/DDBJ databases">
        <authorList>
            <person name="Lanie J.A."/>
            <person name="Ng W.-L."/>
            <person name="Kazmierczak K.M."/>
            <person name="Andrzejewski T.M."/>
            <person name="Davidsen T.M."/>
            <person name="Wayne K.J."/>
            <person name="Tettelin H."/>
            <person name="Glass J.I."/>
            <person name="Rusch D."/>
            <person name="Podicherti R."/>
            <person name="Tsui H.-C.T."/>
            <person name="Winkler M.E."/>
        </authorList>
    </citation>
    <scope>NUCLEOTIDE SEQUENCE</scope>
</reference>
<dbReference type="InterPro" id="IPR006645">
    <property type="entry name" value="NGN-like_dom"/>
</dbReference>
<accession>A0A382DBL5</accession>
<name>A0A382DBL5_9ZZZZ</name>
<dbReference type="CDD" id="cd09892">
    <property type="entry name" value="NGN_SP_RfaH"/>
    <property type="match status" value="1"/>
</dbReference>
<dbReference type="PANTHER" id="PTHR30265">
    <property type="entry name" value="RHO-INTERACTING TRANSCRIPTION TERMINATION FACTOR NUSG"/>
    <property type="match status" value="1"/>
</dbReference>
<dbReference type="InterPro" id="IPR043425">
    <property type="entry name" value="NusG-like"/>
</dbReference>
<protein>
    <recommendedName>
        <fullName evidence="4">NusG-like N-terminal domain-containing protein</fullName>
    </recommendedName>
</protein>
<dbReference type="AlphaFoldDB" id="A0A382DBL5"/>
<dbReference type="GO" id="GO:0006354">
    <property type="term" value="P:DNA-templated transcription elongation"/>
    <property type="evidence" value="ECO:0007669"/>
    <property type="project" value="InterPro"/>
</dbReference>
<gene>
    <name evidence="5" type="ORF">METZ01_LOCUS187867</name>
</gene>
<keyword evidence="3" id="KW-0804">Transcription</keyword>
<dbReference type="Pfam" id="PF02357">
    <property type="entry name" value="NusG"/>
    <property type="match status" value="1"/>
</dbReference>
<evidence type="ECO:0000259" key="4">
    <source>
        <dbReference type="SMART" id="SM00738"/>
    </source>
</evidence>
<dbReference type="SUPFAM" id="SSF82679">
    <property type="entry name" value="N-utilization substance G protein NusG, N-terminal domain"/>
    <property type="match status" value="1"/>
</dbReference>
<evidence type="ECO:0000256" key="2">
    <source>
        <dbReference type="ARBA" id="ARBA00023015"/>
    </source>
</evidence>
<evidence type="ECO:0000256" key="3">
    <source>
        <dbReference type="ARBA" id="ARBA00023163"/>
    </source>
</evidence>
<organism evidence="5">
    <name type="scientific">marine metagenome</name>
    <dbReference type="NCBI Taxonomy" id="408172"/>
    <lineage>
        <taxon>unclassified sequences</taxon>
        <taxon>metagenomes</taxon>
        <taxon>ecological metagenomes</taxon>
    </lineage>
</organism>
<keyword evidence="2" id="KW-0805">Transcription regulation</keyword>